<comment type="caution">
    <text evidence="5">The sequence shown here is derived from an EMBL/GenBank/DDBJ whole genome shotgun (WGS) entry which is preliminary data.</text>
</comment>
<dbReference type="InterPro" id="IPR003439">
    <property type="entry name" value="ABC_transporter-like_ATP-bd"/>
</dbReference>
<name>A0ABX1SEA6_9PSEU</name>
<dbReference type="Proteomes" id="UP000820669">
    <property type="component" value="Unassembled WGS sequence"/>
</dbReference>
<evidence type="ECO:0000313" key="6">
    <source>
        <dbReference type="Proteomes" id="UP000820669"/>
    </source>
</evidence>
<dbReference type="SUPFAM" id="SSF52540">
    <property type="entry name" value="P-loop containing nucleoside triphosphate hydrolases"/>
    <property type="match status" value="1"/>
</dbReference>
<dbReference type="PROSITE" id="PS50893">
    <property type="entry name" value="ABC_TRANSPORTER_2"/>
    <property type="match status" value="1"/>
</dbReference>
<reference evidence="5 6" key="1">
    <citation type="submission" date="2020-04" db="EMBL/GenBank/DDBJ databases">
        <authorList>
            <person name="Klaysubun C."/>
            <person name="Duangmal K."/>
            <person name="Lipun K."/>
        </authorList>
    </citation>
    <scope>NUCLEOTIDE SEQUENCE [LARGE SCALE GENOMIC DNA]</scope>
    <source>
        <strain evidence="5 6">K10HN5</strain>
    </source>
</reference>
<gene>
    <name evidence="5" type="ORF">HF526_21515</name>
</gene>
<evidence type="ECO:0000256" key="3">
    <source>
        <dbReference type="ARBA" id="ARBA00022840"/>
    </source>
</evidence>
<dbReference type="Gene3D" id="3.40.50.300">
    <property type="entry name" value="P-loop containing nucleotide triphosphate hydrolases"/>
    <property type="match status" value="1"/>
</dbReference>
<keyword evidence="6" id="KW-1185">Reference proteome</keyword>
<dbReference type="InterPro" id="IPR051120">
    <property type="entry name" value="ABC_AA/LPS_Transport"/>
</dbReference>
<evidence type="ECO:0000313" key="5">
    <source>
        <dbReference type="EMBL" id="NMH99875.1"/>
    </source>
</evidence>
<dbReference type="Pfam" id="PF00005">
    <property type="entry name" value="ABC_tran"/>
    <property type="match status" value="1"/>
</dbReference>
<evidence type="ECO:0000256" key="1">
    <source>
        <dbReference type="ARBA" id="ARBA00022448"/>
    </source>
</evidence>
<dbReference type="CDD" id="cd03219">
    <property type="entry name" value="ABC_Mj1267_LivG_branched"/>
    <property type="match status" value="1"/>
</dbReference>
<dbReference type="GO" id="GO:0005524">
    <property type="term" value="F:ATP binding"/>
    <property type="evidence" value="ECO:0007669"/>
    <property type="project" value="UniProtKB-KW"/>
</dbReference>
<keyword evidence="1" id="KW-0813">Transport</keyword>
<dbReference type="InterPro" id="IPR027417">
    <property type="entry name" value="P-loop_NTPase"/>
</dbReference>
<dbReference type="InterPro" id="IPR032823">
    <property type="entry name" value="BCA_ABC_TP_C"/>
</dbReference>
<keyword evidence="2" id="KW-0547">Nucleotide-binding</keyword>
<dbReference type="EMBL" id="JAAXLA010000044">
    <property type="protein sequence ID" value="NMH99875.1"/>
    <property type="molecule type" value="Genomic_DNA"/>
</dbReference>
<dbReference type="RefSeq" id="WP_169383359.1">
    <property type="nucleotide sequence ID" value="NZ_JAAXLA010000044.1"/>
</dbReference>
<keyword evidence="3 5" id="KW-0067">ATP-binding</keyword>
<evidence type="ECO:0000259" key="4">
    <source>
        <dbReference type="PROSITE" id="PS50893"/>
    </source>
</evidence>
<dbReference type="PANTHER" id="PTHR45772">
    <property type="entry name" value="CONSERVED COMPONENT OF ABC TRANSPORTER FOR NATURAL AMINO ACIDS-RELATED"/>
    <property type="match status" value="1"/>
</dbReference>
<dbReference type="SMART" id="SM00382">
    <property type="entry name" value="AAA"/>
    <property type="match status" value="1"/>
</dbReference>
<feature type="domain" description="ABC transporter" evidence="4">
    <location>
        <begin position="20"/>
        <end position="267"/>
    </location>
</feature>
<sequence>MTAATHVQPTPPATGPEPILQVTGLTRRFGGLTAVDHVDLTVRPDTVRAVIGPNGAGKTTLLDLITGFTRPDEGSVTFLGQDVLALAPHRLPGIGLMRTFQSARLVPRLSARENVMLGAHHLTRSGFLADGLRLPRSRREQRALAERADAVLDFLELRRFAATPGSDLPTGVQRLLEVGRALAGAPKLLLLDEPAAGLDGTETRELAAVLRAVSRAGTAIVLIEHDVEMVMSISDDVLVLDAGAVVADGPPAAVRADPAVLAAYLGQPDERGQEDS</sequence>
<evidence type="ECO:0000256" key="2">
    <source>
        <dbReference type="ARBA" id="ARBA00022741"/>
    </source>
</evidence>
<dbReference type="Pfam" id="PF12399">
    <property type="entry name" value="BCA_ABC_TP_C"/>
    <property type="match status" value="1"/>
</dbReference>
<organism evidence="5 6">
    <name type="scientific">Pseudonocardia acidicola</name>
    <dbReference type="NCBI Taxonomy" id="2724939"/>
    <lineage>
        <taxon>Bacteria</taxon>
        <taxon>Bacillati</taxon>
        <taxon>Actinomycetota</taxon>
        <taxon>Actinomycetes</taxon>
        <taxon>Pseudonocardiales</taxon>
        <taxon>Pseudonocardiaceae</taxon>
        <taxon>Pseudonocardia</taxon>
    </lineage>
</organism>
<protein>
    <submittedName>
        <fullName evidence="5">ABC transporter ATP-binding protein</fullName>
    </submittedName>
</protein>
<dbReference type="InterPro" id="IPR003593">
    <property type="entry name" value="AAA+_ATPase"/>
</dbReference>
<proteinExistence type="predicted"/>
<accession>A0ABX1SEA6</accession>